<evidence type="ECO:0000256" key="1">
    <source>
        <dbReference type="SAM" id="MobiDB-lite"/>
    </source>
</evidence>
<organism evidence="3 4">
    <name type="scientific">Bradyrhizobium japonicum</name>
    <dbReference type="NCBI Taxonomy" id="375"/>
    <lineage>
        <taxon>Bacteria</taxon>
        <taxon>Pseudomonadati</taxon>
        <taxon>Pseudomonadota</taxon>
        <taxon>Alphaproteobacteria</taxon>
        <taxon>Hyphomicrobiales</taxon>
        <taxon>Nitrobacteraceae</taxon>
        <taxon>Bradyrhizobium</taxon>
    </lineage>
</organism>
<accession>A0ABV2S0Y4</accession>
<evidence type="ECO:0000256" key="2">
    <source>
        <dbReference type="SAM" id="Phobius"/>
    </source>
</evidence>
<evidence type="ECO:0000313" key="3">
    <source>
        <dbReference type="EMBL" id="MET4722838.1"/>
    </source>
</evidence>
<keyword evidence="2" id="KW-0472">Membrane</keyword>
<dbReference type="Proteomes" id="UP001549291">
    <property type="component" value="Unassembled WGS sequence"/>
</dbReference>
<reference evidence="3 4" key="1">
    <citation type="submission" date="2024-06" db="EMBL/GenBank/DDBJ databases">
        <title>Genomic Encyclopedia of Type Strains, Phase V (KMG-V): Genome sequencing to study the core and pangenomes of soil and plant-associated prokaryotes.</title>
        <authorList>
            <person name="Whitman W."/>
        </authorList>
    </citation>
    <scope>NUCLEOTIDE SEQUENCE [LARGE SCALE GENOMIC DNA]</scope>
    <source>
        <strain evidence="3 4">USDA 160</strain>
    </source>
</reference>
<name>A0ABV2S0Y4_BRAJP</name>
<gene>
    <name evidence="3" type="ORF">ABIF63_006944</name>
</gene>
<comment type="caution">
    <text evidence="3">The sequence shown here is derived from an EMBL/GenBank/DDBJ whole genome shotgun (WGS) entry which is preliminary data.</text>
</comment>
<keyword evidence="4" id="KW-1185">Reference proteome</keyword>
<proteinExistence type="predicted"/>
<keyword evidence="2" id="KW-0812">Transmembrane</keyword>
<evidence type="ECO:0000313" key="4">
    <source>
        <dbReference type="Proteomes" id="UP001549291"/>
    </source>
</evidence>
<protein>
    <submittedName>
        <fullName evidence="3">Uncharacterized protein</fullName>
    </submittedName>
</protein>
<sequence>MELAALLSLKTNIPIDGSNDMPRGDKSSYTDKQKRQAEHIEEGYEHRGVPEKEAERRAWATVNKETHGGKKSGSGRATKEDHSPSRKGGRLGGAASAKRPAVGAFEVRQESGQDQKAPCGVGHRKESKMGLEAVFFLGALVLLTALIYGVLSYRYRDRALDRVAEEVTRERYRKNET</sequence>
<feature type="region of interest" description="Disordered" evidence="1">
    <location>
        <begin position="1"/>
        <end position="101"/>
    </location>
</feature>
<keyword evidence="2" id="KW-1133">Transmembrane helix</keyword>
<feature type="compositionally biased region" description="Basic and acidic residues" evidence="1">
    <location>
        <begin position="22"/>
        <end position="68"/>
    </location>
</feature>
<dbReference type="EMBL" id="JBEPTQ010000002">
    <property type="protein sequence ID" value="MET4722838.1"/>
    <property type="molecule type" value="Genomic_DNA"/>
</dbReference>
<feature type="transmembrane region" description="Helical" evidence="2">
    <location>
        <begin position="133"/>
        <end position="151"/>
    </location>
</feature>